<dbReference type="InterPro" id="IPR011761">
    <property type="entry name" value="ATP-grasp"/>
</dbReference>
<proteinExistence type="predicted"/>
<protein>
    <submittedName>
        <fullName evidence="4">Bifunctional glutamate--cysteine ligase GshA/glutathione synthetase GshB</fullName>
        <ecNumber evidence="4">6.3.2.2</ecNumber>
        <ecNumber evidence="4">6.3.2.3</ecNumber>
    </submittedName>
</protein>
<dbReference type="Proteomes" id="UP000603234">
    <property type="component" value="Unassembled WGS sequence"/>
</dbReference>
<dbReference type="Pfam" id="PF07478">
    <property type="entry name" value="Dala_Dala_lig_C"/>
    <property type="match status" value="1"/>
</dbReference>
<evidence type="ECO:0000256" key="1">
    <source>
        <dbReference type="ARBA" id="ARBA00022598"/>
    </source>
</evidence>
<dbReference type="InterPro" id="IPR011095">
    <property type="entry name" value="Dala_Dala_lig_C"/>
</dbReference>
<keyword evidence="1 4" id="KW-0436">Ligase</keyword>
<sequence>MFKNKDSRLELSTAMLIDAARQRGIEVEILDADDNFIRLKKDDHIEYVKQATRTSADTYIAPLIMENKAVTKLILRENDISVPAGIMVKSVDEAVEKFAAFRGRDIVIKPKSSNFGIGIVILKKLQSATDYRDAVEQAFRHDVSVLIETFVPGREFRFLVIGDAVAGILHRVPANVVGDGVHTIEALVAIKNQDPLRGKGYVTPLEKIRLEQTEISFLQEQHKTILTIPQKGETVYLRENSNISTGGDSIDFTDAIGADYKAIAVAAAKAVGARICGADMIIQDIKKPADRDNYGIIELNFNPALHIHNYPYQGENRHVDDMILNLLGYGNGRGK</sequence>
<organism evidence="4 5">
    <name type="scientific">Acetobacterium fimetarium</name>
    <dbReference type="NCBI Taxonomy" id="52691"/>
    <lineage>
        <taxon>Bacteria</taxon>
        <taxon>Bacillati</taxon>
        <taxon>Bacillota</taxon>
        <taxon>Clostridia</taxon>
        <taxon>Eubacteriales</taxon>
        <taxon>Eubacteriaceae</taxon>
        <taxon>Acetobacterium</taxon>
    </lineage>
</organism>
<dbReference type="InterPro" id="IPR040657">
    <property type="entry name" value="GshAB_ATP-grasp"/>
</dbReference>
<evidence type="ECO:0000256" key="2">
    <source>
        <dbReference type="PROSITE-ProRule" id="PRU00409"/>
    </source>
</evidence>
<dbReference type="EMBL" id="WJBC01000001">
    <property type="protein sequence ID" value="MBC3802997.1"/>
    <property type="molecule type" value="Genomic_DNA"/>
</dbReference>
<dbReference type="NCBIfam" id="NF002688">
    <property type="entry name" value="PRK02471.1"/>
    <property type="match status" value="1"/>
</dbReference>
<dbReference type="PROSITE" id="PS50975">
    <property type="entry name" value="ATP_GRASP"/>
    <property type="match status" value="1"/>
</dbReference>
<dbReference type="GO" id="GO:0004363">
    <property type="term" value="F:glutathione synthase activity"/>
    <property type="evidence" value="ECO:0007669"/>
    <property type="project" value="UniProtKB-EC"/>
</dbReference>
<comment type="caution">
    <text evidence="4">The sequence shown here is derived from an EMBL/GenBank/DDBJ whole genome shotgun (WGS) entry which is preliminary data.</text>
</comment>
<reference evidence="4 5" key="1">
    <citation type="journal article" date="2020" name="mSystems">
        <title>Defining Genomic and Predicted Metabolic Features of the Acetobacterium Genus.</title>
        <authorList>
            <person name="Ross D.E."/>
            <person name="Marshall C.W."/>
            <person name="Gulliver D."/>
            <person name="May H.D."/>
            <person name="Norman R.S."/>
        </authorList>
    </citation>
    <scope>NUCLEOTIDE SEQUENCE [LARGE SCALE GENOMIC DNA]</scope>
    <source>
        <strain evidence="4 5">DSM 8238</strain>
    </source>
</reference>
<dbReference type="SUPFAM" id="SSF56059">
    <property type="entry name" value="Glutathione synthetase ATP-binding domain-like"/>
    <property type="match status" value="1"/>
</dbReference>
<name>A0ABR6WR65_9FIRM</name>
<accession>A0ABR6WR65</accession>
<dbReference type="EC" id="6.3.2.3" evidence="4"/>
<dbReference type="EC" id="6.3.2.2" evidence="4"/>
<evidence type="ECO:0000259" key="3">
    <source>
        <dbReference type="PROSITE" id="PS50975"/>
    </source>
</evidence>
<evidence type="ECO:0000313" key="4">
    <source>
        <dbReference type="EMBL" id="MBC3802997.1"/>
    </source>
</evidence>
<gene>
    <name evidence="4" type="primary">gshAB</name>
    <name evidence="4" type="ORF">GH808_00880</name>
</gene>
<dbReference type="PANTHER" id="PTHR21621">
    <property type="entry name" value="RIBOSOMAL PROTEIN S6 MODIFICATION PROTEIN"/>
    <property type="match status" value="1"/>
</dbReference>
<dbReference type="RefSeq" id="WP_186840917.1">
    <property type="nucleotide sequence ID" value="NZ_WJBC01000001.1"/>
</dbReference>
<dbReference type="PANTHER" id="PTHR21621:SF0">
    <property type="entry name" value="BETA-CITRYLGLUTAMATE SYNTHASE B-RELATED"/>
    <property type="match status" value="1"/>
</dbReference>
<evidence type="ECO:0000313" key="5">
    <source>
        <dbReference type="Proteomes" id="UP000603234"/>
    </source>
</evidence>
<feature type="domain" description="ATP-grasp" evidence="3">
    <location>
        <begin position="72"/>
        <end position="328"/>
    </location>
</feature>
<dbReference type="Gene3D" id="3.30.470.20">
    <property type="entry name" value="ATP-grasp fold, B domain"/>
    <property type="match status" value="2"/>
</dbReference>
<keyword evidence="5" id="KW-1185">Reference proteome</keyword>
<dbReference type="Pfam" id="PF18419">
    <property type="entry name" value="ATP-grasp_6"/>
    <property type="match status" value="1"/>
</dbReference>
<dbReference type="GO" id="GO:0004357">
    <property type="term" value="F:glutamate-cysteine ligase activity"/>
    <property type="evidence" value="ECO:0007669"/>
    <property type="project" value="UniProtKB-EC"/>
</dbReference>
<keyword evidence="2" id="KW-0547">Nucleotide-binding</keyword>
<keyword evidence="2" id="KW-0067">ATP-binding</keyword>